<comment type="caution">
    <text evidence="12">The sequence shown here is derived from an EMBL/GenBank/DDBJ whole genome shotgun (WGS) entry which is preliminary data.</text>
</comment>
<keyword evidence="8" id="KW-0472">Membrane</keyword>
<comment type="subcellular location">
    <subcellularLocation>
        <location evidence="1">Cell membrane</location>
        <topology evidence="1">Single-pass type I membrane protein</topology>
    </subcellularLocation>
</comment>
<evidence type="ECO:0000259" key="11">
    <source>
        <dbReference type="Pfam" id="PF10699"/>
    </source>
</evidence>
<protein>
    <recommendedName>
        <fullName evidence="11">Generative cell specific-1/HAP2 domain-containing protein</fullName>
    </recommendedName>
</protein>
<evidence type="ECO:0000256" key="3">
    <source>
        <dbReference type="ARBA" id="ARBA00022475"/>
    </source>
</evidence>
<feature type="domain" description="Generative cell specific-1/HAP2" evidence="11">
    <location>
        <begin position="39"/>
        <end position="160"/>
    </location>
</feature>
<proteinExistence type="inferred from homology"/>
<evidence type="ECO:0000313" key="13">
    <source>
        <dbReference type="Proteomes" id="UP000023152"/>
    </source>
</evidence>
<keyword evidence="10" id="KW-0278">Fertilization</keyword>
<reference evidence="12 13" key="1">
    <citation type="journal article" date="2013" name="Curr. Biol.">
        <title>The Genome of the Foraminiferan Reticulomyxa filosa.</title>
        <authorList>
            <person name="Glockner G."/>
            <person name="Hulsmann N."/>
            <person name="Schleicher M."/>
            <person name="Noegel A.A."/>
            <person name="Eichinger L."/>
            <person name="Gallinger C."/>
            <person name="Pawlowski J."/>
            <person name="Sierra R."/>
            <person name="Euteneuer U."/>
            <person name="Pillet L."/>
            <person name="Moustafa A."/>
            <person name="Platzer M."/>
            <person name="Groth M."/>
            <person name="Szafranski K."/>
            <person name="Schliwa M."/>
        </authorList>
    </citation>
    <scope>NUCLEOTIDE SEQUENCE [LARGE SCALE GENOMIC DNA]</scope>
</reference>
<evidence type="ECO:0000313" key="12">
    <source>
        <dbReference type="EMBL" id="ETO22866.1"/>
    </source>
</evidence>
<evidence type="ECO:0000256" key="2">
    <source>
        <dbReference type="ARBA" id="ARBA00010929"/>
    </source>
</evidence>
<keyword evidence="6" id="KW-1133">Transmembrane helix</keyword>
<dbReference type="PANTHER" id="PTHR31764:SF0">
    <property type="entry name" value="GENERATIVE CELL SPECIFIC-1_HAP2 DOMAIN-CONTAINING PROTEIN"/>
    <property type="match status" value="1"/>
</dbReference>
<dbReference type="AlphaFoldDB" id="X6NA49"/>
<dbReference type="PANTHER" id="PTHR31764">
    <property type="entry name" value="PROTEIN HAPLESS 2"/>
    <property type="match status" value="1"/>
</dbReference>
<sequence length="178" mass="20458">MPHDKKRERTNKDISFFFFFFFSLLKCNYKKIFVNTYTLSNRAGGYIKNCTINNFEALAEHAVAQCYIKSTGAVEAIKKKVKANDEFAQVTITNCTQGITPLLGQQATIPAGSMQVFSFDVYSENPLQSSHTCVVGLYDSMEKLIDNITIQFTSYALQTDKVTYYYYYYYYSFISFSI</sequence>
<evidence type="ECO:0000256" key="10">
    <source>
        <dbReference type="ARBA" id="ARBA00023279"/>
    </source>
</evidence>
<evidence type="ECO:0000256" key="7">
    <source>
        <dbReference type="ARBA" id="ARBA00023121"/>
    </source>
</evidence>
<evidence type="ECO:0000256" key="9">
    <source>
        <dbReference type="ARBA" id="ARBA00023157"/>
    </source>
</evidence>
<dbReference type="Pfam" id="PF10699">
    <property type="entry name" value="HAP2-GCS1"/>
    <property type="match status" value="1"/>
</dbReference>
<keyword evidence="4" id="KW-0812">Transmembrane</keyword>
<accession>X6NA49</accession>
<keyword evidence="13" id="KW-1185">Reference proteome</keyword>
<dbReference type="InterPro" id="IPR040326">
    <property type="entry name" value="HAP2/GCS1"/>
</dbReference>
<name>X6NA49_RETFI</name>
<dbReference type="GO" id="GO:0005886">
    <property type="term" value="C:plasma membrane"/>
    <property type="evidence" value="ECO:0007669"/>
    <property type="project" value="UniProtKB-SubCell"/>
</dbReference>
<organism evidence="12 13">
    <name type="scientific">Reticulomyxa filosa</name>
    <dbReference type="NCBI Taxonomy" id="46433"/>
    <lineage>
        <taxon>Eukaryota</taxon>
        <taxon>Sar</taxon>
        <taxon>Rhizaria</taxon>
        <taxon>Retaria</taxon>
        <taxon>Foraminifera</taxon>
        <taxon>Monothalamids</taxon>
        <taxon>Reticulomyxidae</taxon>
        <taxon>Reticulomyxa</taxon>
    </lineage>
</organism>
<keyword evidence="9" id="KW-1015">Disulfide bond</keyword>
<dbReference type="GO" id="GO:0007338">
    <property type="term" value="P:single fertilization"/>
    <property type="evidence" value="ECO:0007669"/>
    <property type="project" value="UniProtKB-KW"/>
</dbReference>
<keyword evidence="3" id="KW-1003">Cell membrane</keyword>
<evidence type="ECO:0000256" key="8">
    <source>
        <dbReference type="ARBA" id="ARBA00023136"/>
    </source>
</evidence>
<dbReference type="InterPro" id="IPR018928">
    <property type="entry name" value="HAP2/GCS1_dom"/>
</dbReference>
<keyword evidence="7" id="KW-0446">Lipid-binding</keyword>
<evidence type="ECO:0000256" key="4">
    <source>
        <dbReference type="ARBA" id="ARBA00022692"/>
    </source>
</evidence>
<evidence type="ECO:0000256" key="5">
    <source>
        <dbReference type="ARBA" id="ARBA00022729"/>
    </source>
</evidence>
<evidence type="ECO:0000256" key="1">
    <source>
        <dbReference type="ARBA" id="ARBA00004251"/>
    </source>
</evidence>
<evidence type="ECO:0000256" key="6">
    <source>
        <dbReference type="ARBA" id="ARBA00022989"/>
    </source>
</evidence>
<gene>
    <name evidence="12" type="ORF">RFI_14327</name>
</gene>
<dbReference type="Proteomes" id="UP000023152">
    <property type="component" value="Unassembled WGS sequence"/>
</dbReference>
<keyword evidence="5" id="KW-0732">Signal</keyword>
<dbReference type="GO" id="GO:0008289">
    <property type="term" value="F:lipid binding"/>
    <property type="evidence" value="ECO:0007669"/>
    <property type="project" value="UniProtKB-KW"/>
</dbReference>
<comment type="similarity">
    <text evidence="2">Belongs to the HAP2/GCS1 family.</text>
</comment>
<dbReference type="EMBL" id="ASPP01010406">
    <property type="protein sequence ID" value="ETO22866.1"/>
    <property type="molecule type" value="Genomic_DNA"/>
</dbReference>